<comment type="function">
    <text evidence="8">Ligates lysine onto the cytidine present at position 34 of the AUA codon-specific tRNA(Ile) that contains the anticodon CAU, in an ATP-dependent manner. Cytidine is converted to lysidine, thus changing the amino acid specificity of the tRNA from methionine to isoleucine.</text>
</comment>
<evidence type="ECO:0000256" key="8">
    <source>
        <dbReference type="HAMAP-Rule" id="MF_01161"/>
    </source>
</evidence>
<evidence type="ECO:0000313" key="11">
    <source>
        <dbReference type="Proteomes" id="UP000204391"/>
    </source>
</evidence>
<dbReference type="PANTHER" id="PTHR43033">
    <property type="entry name" value="TRNA(ILE)-LYSIDINE SYNTHASE-RELATED"/>
    <property type="match status" value="1"/>
</dbReference>
<accession>A0A221M7W2</accession>
<dbReference type="OrthoDB" id="9807403at2"/>
<keyword evidence="4 8" id="KW-0819">tRNA processing</keyword>
<comment type="similarity">
    <text evidence="8">Belongs to the tRNA(Ile)-lysidine synthase family.</text>
</comment>
<dbReference type="SUPFAM" id="SSF56037">
    <property type="entry name" value="PheT/TilS domain"/>
    <property type="match status" value="1"/>
</dbReference>
<dbReference type="NCBIfam" id="TIGR02433">
    <property type="entry name" value="lysidine_TilS_C"/>
    <property type="match status" value="1"/>
</dbReference>
<dbReference type="Pfam" id="PF01171">
    <property type="entry name" value="ATP_bind_3"/>
    <property type="match status" value="1"/>
</dbReference>
<dbReference type="Proteomes" id="UP000204391">
    <property type="component" value="Chromosome"/>
</dbReference>
<dbReference type="SUPFAM" id="SSF52402">
    <property type="entry name" value="Adenine nucleotide alpha hydrolases-like"/>
    <property type="match status" value="1"/>
</dbReference>
<protein>
    <recommendedName>
        <fullName evidence="8">tRNA(Ile)-lysidine synthase</fullName>
        <ecNumber evidence="8">6.3.4.19</ecNumber>
    </recommendedName>
    <alternativeName>
        <fullName evidence="8">tRNA(Ile)-2-lysyl-cytidine synthase</fullName>
    </alternativeName>
    <alternativeName>
        <fullName evidence="8">tRNA(Ile)-lysidine synthetase</fullName>
    </alternativeName>
</protein>
<dbReference type="GO" id="GO:0032267">
    <property type="term" value="F:tRNA(Ile)-lysidine synthase activity"/>
    <property type="evidence" value="ECO:0007669"/>
    <property type="project" value="UniProtKB-EC"/>
</dbReference>
<evidence type="ECO:0000256" key="5">
    <source>
        <dbReference type="ARBA" id="ARBA00022741"/>
    </source>
</evidence>
<dbReference type="KEGG" id="vne:CFK40_01250"/>
<organism evidence="10 11">
    <name type="scientific">Virgibacillus necropolis</name>
    <dbReference type="NCBI Taxonomy" id="163877"/>
    <lineage>
        <taxon>Bacteria</taxon>
        <taxon>Bacillati</taxon>
        <taxon>Bacillota</taxon>
        <taxon>Bacilli</taxon>
        <taxon>Bacillales</taxon>
        <taxon>Bacillaceae</taxon>
        <taxon>Virgibacillus</taxon>
    </lineage>
</organism>
<evidence type="ECO:0000256" key="3">
    <source>
        <dbReference type="ARBA" id="ARBA00022598"/>
    </source>
</evidence>
<comment type="subcellular location">
    <subcellularLocation>
        <location evidence="1 8">Cytoplasm</location>
    </subcellularLocation>
</comment>
<reference evidence="10 11" key="1">
    <citation type="journal article" date="2003" name="Int. J. Syst. Evol. Microbiol.">
        <title>Virgibacillus carmonensis sp. nov., Virgibacillus necropolis sp. nov. and Virgibacillus picturae sp. nov., three novel species isolated from deteriorated mural paintings, transfer of the species of the genus salibacillus to Virgibacillus, as Virgibacillus marismortui comb. nov. and Virgibacillus salexigens comb. nov., and emended description of the genus Virgibacillus.</title>
        <authorList>
            <person name="Heyrman J."/>
            <person name="Logan N.A."/>
            <person name="Busse H.J."/>
            <person name="Balcaen A."/>
            <person name="Lebbe L."/>
            <person name="Rodriguez-Diaz M."/>
            <person name="Swings J."/>
            <person name="De Vos P."/>
        </authorList>
    </citation>
    <scope>NUCLEOTIDE SEQUENCE [LARGE SCALE GENOMIC DNA]</scope>
    <source>
        <strain evidence="10 11">LMG 19488</strain>
    </source>
</reference>
<evidence type="ECO:0000256" key="7">
    <source>
        <dbReference type="ARBA" id="ARBA00048539"/>
    </source>
</evidence>
<dbReference type="GO" id="GO:0005737">
    <property type="term" value="C:cytoplasm"/>
    <property type="evidence" value="ECO:0007669"/>
    <property type="project" value="UniProtKB-SubCell"/>
</dbReference>
<dbReference type="NCBIfam" id="TIGR02432">
    <property type="entry name" value="lysidine_TilS_N"/>
    <property type="match status" value="1"/>
</dbReference>
<dbReference type="PANTHER" id="PTHR43033:SF1">
    <property type="entry name" value="TRNA(ILE)-LYSIDINE SYNTHASE-RELATED"/>
    <property type="match status" value="1"/>
</dbReference>
<dbReference type="GO" id="GO:0006400">
    <property type="term" value="P:tRNA modification"/>
    <property type="evidence" value="ECO:0007669"/>
    <property type="project" value="UniProtKB-UniRule"/>
</dbReference>
<keyword evidence="11" id="KW-1185">Reference proteome</keyword>
<dbReference type="InterPro" id="IPR011063">
    <property type="entry name" value="TilS/TtcA_N"/>
</dbReference>
<dbReference type="CDD" id="cd01992">
    <property type="entry name" value="TilS_N"/>
    <property type="match status" value="1"/>
</dbReference>
<dbReference type="SMART" id="SM00977">
    <property type="entry name" value="TilS_C"/>
    <property type="match status" value="1"/>
</dbReference>
<dbReference type="Pfam" id="PF11734">
    <property type="entry name" value="TilS_C"/>
    <property type="match status" value="1"/>
</dbReference>
<dbReference type="RefSeq" id="WP_089530294.1">
    <property type="nucleotide sequence ID" value="NZ_CP022437.1"/>
</dbReference>
<evidence type="ECO:0000256" key="2">
    <source>
        <dbReference type="ARBA" id="ARBA00022490"/>
    </source>
</evidence>
<evidence type="ECO:0000259" key="9">
    <source>
        <dbReference type="SMART" id="SM00977"/>
    </source>
</evidence>
<dbReference type="InterPro" id="IPR012795">
    <property type="entry name" value="tRNA_Ile_lys_synt_N"/>
</dbReference>
<dbReference type="GO" id="GO:0005524">
    <property type="term" value="F:ATP binding"/>
    <property type="evidence" value="ECO:0007669"/>
    <property type="project" value="UniProtKB-UniRule"/>
</dbReference>
<evidence type="ECO:0000256" key="6">
    <source>
        <dbReference type="ARBA" id="ARBA00022840"/>
    </source>
</evidence>
<dbReference type="AlphaFoldDB" id="A0A221M7W2"/>
<keyword evidence="5 8" id="KW-0547">Nucleotide-binding</keyword>
<dbReference type="InterPro" id="IPR012796">
    <property type="entry name" value="Lysidine-tRNA-synth_C"/>
</dbReference>
<name>A0A221M7W2_9BACI</name>
<dbReference type="HAMAP" id="MF_01161">
    <property type="entry name" value="tRNA_Ile_lys_synt"/>
    <property type="match status" value="1"/>
</dbReference>
<dbReference type="InterPro" id="IPR012094">
    <property type="entry name" value="tRNA_Ile_lys_synt"/>
</dbReference>
<proteinExistence type="inferred from homology"/>
<dbReference type="EMBL" id="CP022437">
    <property type="protein sequence ID" value="ASN03722.1"/>
    <property type="molecule type" value="Genomic_DNA"/>
</dbReference>
<keyword evidence="2 8" id="KW-0963">Cytoplasm</keyword>
<comment type="domain">
    <text evidence="8">The N-terminal region contains the highly conserved SGGXDS motif, predicted to be a P-loop motif involved in ATP binding.</text>
</comment>
<comment type="catalytic activity">
    <reaction evidence="7 8">
        <text>cytidine(34) in tRNA(Ile2) + L-lysine + ATP = lysidine(34) in tRNA(Ile2) + AMP + diphosphate + H(+)</text>
        <dbReference type="Rhea" id="RHEA:43744"/>
        <dbReference type="Rhea" id="RHEA-COMP:10625"/>
        <dbReference type="Rhea" id="RHEA-COMP:10670"/>
        <dbReference type="ChEBI" id="CHEBI:15378"/>
        <dbReference type="ChEBI" id="CHEBI:30616"/>
        <dbReference type="ChEBI" id="CHEBI:32551"/>
        <dbReference type="ChEBI" id="CHEBI:33019"/>
        <dbReference type="ChEBI" id="CHEBI:82748"/>
        <dbReference type="ChEBI" id="CHEBI:83665"/>
        <dbReference type="ChEBI" id="CHEBI:456215"/>
        <dbReference type="EC" id="6.3.4.19"/>
    </reaction>
</comment>
<dbReference type="EC" id="6.3.4.19" evidence="8"/>
<gene>
    <name evidence="8 10" type="primary">tilS</name>
    <name evidence="10" type="ORF">CFK40_01250</name>
</gene>
<keyword evidence="6 8" id="KW-0067">ATP-binding</keyword>
<dbReference type="Gene3D" id="3.30.465.60">
    <property type="match status" value="1"/>
</dbReference>
<evidence type="ECO:0000256" key="4">
    <source>
        <dbReference type="ARBA" id="ARBA00022694"/>
    </source>
</evidence>
<keyword evidence="3 8" id="KW-0436">Ligase</keyword>
<evidence type="ECO:0000256" key="1">
    <source>
        <dbReference type="ARBA" id="ARBA00004496"/>
    </source>
</evidence>
<dbReference type="InterPro" id="IPR014729">
    <property type="entry name" value="Rossmann-like_a/b/a_fold"/>
</dbReference>
<feature type="domain" description="Lysidine-tRNA(Ile) synthetase C-terminal" evidence="9">
    <location>
        <begin position="385"/>
        <end position="459"/>
    </location>
</feature>
<sequence length="464" mass="53648">MKDNVLAFMKQNRLIKPNSTLLIGVSGGPDSMALLHFLDSIKNEWNLKLVALTVDHQLRGEESKEDLRFVESTCDKWNIKFCGTSLDVPSYKEKRHVGTQVAAREMRYQFFFEKMEEYNADYLALGHHGDDQVETMLMGFVRSSNSRAMSGIPVKRPFNNGTIIRPFLSITKKDIHSYCQKNGIHSRLDPSNEKTDYTRNYFRQYVLPLLKNQNHTIHSTAQQLSKSLQTDEDYLSEEAKKLVQQVILLDRSENCASFDINLFQGYHTALQRRAYHLILKYLYDELPKNLSYMHEEQFFALLSSQKANGRLDFPHRLKVVKSYCKLIVYFENKPPNSSPFHKVINIPGHVILSDGSVIHADFTKESHNKSQEKFLCGRNQVALPLHIRTRRTGDRMTWKGLNGSKKIKDIFIDEKIPARFRDTWPIVTDNNGEVLWLVGLKQGQPSHQTKDTSFIQLYLEKAGM</sequence>
<dbReference type="SUPFAM" id="SSF82829">
    <property type="entry name" value="MesJ substrate recognition domain-like"/>
    <property type="match status" value="1"/>
</dbReference>
<feature type="binding site" evidence="8">
    <location>
        <begin position="26"/>
        <end position="31"/>
    </location>
    <ligand>
        <name>ATP</name>
        <dbReference type="ChEBI" id="CHEBI:30616"/>
    </ligand>
</feature>
<evidence type="ECO:0000313" key="10">
    <source>
        <dbReference type="EMBL" id="ASN03722.1"/>
    </source>
</evidence>
<dbReference type="Gene3D" id="3.40.50.620">
    <property type="entry name" value="HUPs"/>
    <property type="match status" value="1"/>
</dbReference>